<evidence type="ECO:0000256" key="1">
    <source>
        <dbReference type="SAM" id="Phobius"/>
    </source>
</evidence>
<evidence type="ECO:0000313" key="3">
    <source>
        <dbReference type="Proteomes" id="UP001431209"/>
    </source>
</evidence>
<sequence>MNPTANQSIADKYLYYFLTILSHVLFGLQPVFSRYLQKEGIPTMSLLCMGFMTVLVLYIPKIIYKTVNWFNLWVNEEGFNRKSISRAATVFYTDFLLNWKMHLCVFSIVARYGTTFYSSRYTNAVYIQLIGLLSPFFISFLNYIFLRDTPEGKMDSLNVRTFISLIFTVMGSVLIILGGVKGERPKDHWYSFMYNFDMKWNIGKNITSVDLFGIFLALMSTIFLSIYMVMTRLCKTSTTCKYFLLVD</sequence>
<evidence type="ECO:0008006" key="4">
    <source>
        <dbReference type="Google" id="ProtNLM"/>
    </source>
</evidence>
<name>A0AAW2YXH7_9EUKA</name>
<keyword evidence="3" id="KW-1185">Reference proteome</keyword>
<keyword evidence="1" id="KW-0472">Membrane</keyword>
<dbReference type="Proteomes" id="UP001431209">
    <property type="component" value="Unassembled WGS sequence"/>
</dbReference>
<dbReference type="AlphaFoldDB" id="A0AAW2YXH7"/>
<dbReference type="EMBL" id="JAOPGA020000826">
    <property type="protein sequence ID" value="KAL0482201.1"/>
    <property type="molecule type" value="Genomic_DNA"/>
</dbReference>
<feature type="transmembrane region" description="Helical" evidence="1">
    <location>
        <begin position="157"/>
        <end position="180"/>
    </location>
</feature>
<comment type="caution">
    <text evidence="2">The sequence shown here is derived from an EMBL/GenBank/DDBJ whole genome shotgun (WGS) entry which is preliminary data.</text>
</comment>
<gene>
    <name evidence="2" type="ORF">AKO1_013310</name>
</gene>
<accession>A0AAW2YXH7</accession>
<evidence type="ECO:0000313" key="2">
    <source>
        <dbReference type="EMBL" id="KAL0482201.1"/>
    </source>
</evidence>
<protein>
    <recommendedName>
        <fullName evidence="4">Serpentine receptor class gamma</fullName>
    </recommendedName>
</protein>
<feature type="transmembrane region" description="Helical" evidence="1">
    <location>
        <begin position="13"/>
        <end position="32"/>
    </location>
</feature>
<feature type="transmembrane region" description="Helical" evidence="1">
    <location>
        <begin position="125"/>
        <end position="145"/>
    </location>
</feature>
<proteinExistence type="predicted"/>
<organism evidence="2 3">
    <name type="scientific">Acrasis kona</name>
    <dbReference type="NCBI Taxonomy" id="1008807"/>
    <lineage>
        <taxon>Eukaryota</taxon>
        <taxon>Discoba</taxon>
        <taxon>Heterolobosea</taxon>
        <taxon>Tetramitia</taxon>
        <taxon>Eutetramitia</taxon>
        <taxon>Acrasidae</taxon>
        <taxon>Acrasis</taxon>
    </lineage>
</organism>
<feature type="transmembrane region" description="Helical" evidence="1">
    <location>
        <begin position="211"/>
        <end position="229"/>
    </location>
</feature>
<keyword evidence="1" id="KW-0812">Transmembrane</keyword>
<feature type="transmembrane region" description="Helical" evidence="1">
    <location>
        <begin position="44"/>
        <end position="64"/>
    </location>
</feature>
<reference evidence="2 3" key="1">
    <citation type="submission" date="2024-03" db="EMBL/GenBank/DDBJ databases">
        <title>The Acrasis kona genome and developmental transcriptomes reveal deep origins of eukaryotic multicellular pathways.</title>
        <authorList>
            <person name="Sheikh S."/>
            <person name="Fu C.-J."/>
            <person name="Brown M.W."/>
            <person name="Baldauf S.L."/>
        </authorList>
    </citation>
    <scope>NUCLEOTIDE SEQUENCE [LARGE SCALE GENOMIC DNA]</scope>
    <source>
        <strain evidence="2 3">ATCC MYA-3509</strain>
    </source>
</reference>
<keyword evidence="1" id="KW-1133">Transmembrane helix</keyword>